<keyword evidence="8" id="KW-1185">Reference proteome</keyword>
<evidence type="ECO:0000313" key="7">
    <source>
        <dbReference type="EMBL" id="PZF72293.1"/>
    </source>
</evidence>
<accession>A0A2W2BWR2</accession>
<keyword evidence="3 5" id="KW-0175">Coiled coil</keyword>
<comment type="similarity">
    <text evidence="2">Belongs to the RmuC family.</text>
</comment>
<evidence type="ECO:0000256" key="4">
    <source>
        <dbReference type="ARBA" id="ARBA00023172"/>
    </source>
</evidence>
<dbReference type="PANTHER" id="PTHR30563:SF0">
    <property type="entry name" value="DNA RECOMBINATION PROTEIN RMUC"/>
    <property type="match status" value="1"/>
</dbReference>
<name>A0A2W2BWR2_9BACT</name>
<keyword evidence="4" id="KW-0233">DNA recombination</keyword>
<dbReference type="AlphaFoldDB" id="A0A2W2BWR2"/>
<feature type="coiled-coil region" evidence="5">
    <location>
        <begin position="36"/>
        <end position="95"/>
    </location>
</feature>
<dbReference type="InterPro" id="IPR003798">
    <property type="entry name" value="DNA_recombination_RmuC"/>
</dbReference>
<sequence length="444" mass="50505">MIGYGLIVAALMIGILLGWIIARSMQSKNVVNAAAVDEIRQQLKDTQQSKDAITGQLQEANKTIAKLDAMLDFKQEKLETQAQEIENIGQRFEAQFKILANNILEEKAERFAQQQESSLKIILDPLKENIQNFKQEFESKIKTESDERISLREQIKQMVGLNQTLSEQANSLTQALRGNVKQQGNWGEMILERILEHTGLQKNVHYFVQERSQNDSGQIIQPDVVIKYPDQRVIIIDAKVSLVHYESYIQSKNETEQQQNLTLMIRSVKAHIDGLSAKSYHEFNNALDFVMMFVPVEAAYITVMQAEPDLWQYAYHKRVLLISPTNLIAAMKLVNDLWQRDGVNKNAQNIADRAVKIYEKLVSFVDNFEKVGTQIDRAHDVWQDAFKQLSRGKGNLISQAEQMKQLRLNTQKKLPTTIVEQAMMEDEASSSSSEGGELPTHASA</sequence>
<evidence type="ECO:0000313" key="8">
    <source>
        <dbReference type="Proteomes" id="UP000248745"/>
    </source>
</evidence>
<evidence type="ECO:0000256" key="2">
    <source>
        <dbReference type="ARBA" id="ARBA00009840"/>
    </source>
</evidence>
<protein>
    <submittedName>
        <fullName evidence="7">DNA recombination protein RmuC</fullName>
    </submittedName>
</protein>
<dbReference type="GO" id="GO:0006310">
    <property type="term" value="P:DNA recombination"/>
    <property type="evidence" value="ECO:0007669"/>
    <property type="project" value="UniProtKB-KW"/>
</dbReference>
<dbReference type="OrthoDB" id="370725at2"/>
<proteinExistence type="inferred from homology"/>
<evidence type="ECO:0000256" key="1">
    <source>
        <dbReference type="ARBA" id="ARBA00003416"/>
    </source>
</evidence>
<dbReference type="Proteomes" id="UP000248745">
    <property type="component" value="Unassembled WGS sequence"/>
</dbReference>
<dbReference type="Pfam" id="PF02646">
    <property type="entry name" value="RmuC"/>
    <property type="match status" value="1"/>
</dbReference>
<feature type="region of interest" description="Disordered" evidence="6">
    <location>
        <begin position="424"/>
        <end position="444"/>
    </location>
</feature>
<gene>
    <name evidence="7" type="ORF">DN068_13105</name>
</gene>
<evidence type="ECO:0000256" key="5">
    <source>
        <dbReference type="SAM" id="Coils"/>
    </source>
</evidence>
<dbReference type="PANTHER" id="PTHR30563">
    <property type="entry name" value="DNA RECOMBINATION PROTEIN RMUC"/>
    <property type="match status" value="1"/>
</dbReference>
<organism evidence="7 8">
    <name type="scientific">Taibaiella soli</name>
    <dbReference type="NCBI Taxonomy" id="1649169"/>
    <lineage>
        <taxon>Bacteria</taxon>
        <taxon>Pseudomonadati</taxon>
        <taxon>Bacteroidota</taxon>
        <taxon>Chitinophagia</taxon>
        <taxon>Chitinophagales</taxon>
        <taxon>Chitinophagaceae</taxon>
        <taxon>Taibaiella</taxon>
    </lineage>
</organism>
<dbReference type="RefSeq" id="WP_110999388.1">
    <property type="nucleotide sequence ID" value="NZ_QKTW01000018.1"/>
</dbReference>
<comment type="caution">
    <text evidence="7">The sequence shown here is derived from an EMBL/GenBank/DDBJ whole genome shotgun (WGS) entry which is preliminary data.</text>
</comment>
<dbReference type="EMBL" id="QKTW01000018">
    <property type="protein sequence ID" value="PZF72293.1"/>
    <property type="molecule type" value="Genomic_DNA"/>
</dbReference>
<evidence type="ECO:0000256" key="6">
    <source>
        <dbReference type="SAM" id="MobiDB-lite"/>
    </source>
</evidence>
<comment type="function">
    <text evidence="1">Involved in DNA recombination.</text>
</comment>
<reference evidence="7 8" key="1">
    <citation type="submission" date="2018-06" db="EMBL/GenBank/DDBJ databases">
        <title>Mucibacter soli gen. nov., sp. nov., a new member of the family Chitinophagaceae producing mucin.</title>
        <authorList>
            <person name="Kim M.-K."/>
            <person name="Park S."/>
            <person name="Kim T.-S."/>
            <person name="Joung Y."/>
            <person name="Han J.-H."/>
            <person name="Kim S.B."/>
        </authorList>
    </citation>
    <scope>NUCLEOTIDE SEQUENCE [LARGE SCALE GENOMIC DNA]</scope>
    <source>
        <strain evidence="7 8">R1-15</strain>
    </source>
</reference>
<evidence type="ECO:0000256" key="3">
    <source>
        <dbReference type="ARBA" id="ARBA00023054"/>
    </source>
</evidence>